<dbReference type="GO" id="GO:0099402">
    <property type="term" value="P:plant organ development"/>
    <property type="evidence" value="ECO:0007669"/>
    <property type="project" value="UniProtKB-ARBA"/>
</dbReference>
<dbReference type="PANTHER" id="PTHR47926:SF347">
    <property type="entry name" value="PENTATRICOPEPTIDE REPEAT-CONTAINING PROTEIN"/>
    <property type="match status" value="1"/>
</dbReference>
<reference evidence="7 8" key="1">
    <citation type="journal article" date="2018" name="Nat. Genet.">
        <title>The Rosa genome provides new insights in the design of modern roses.</title>
        <authorList>
            <person name="Bendahmane M."/>
        </authorList>
    </citation>
    <scope>NUCLEOTIDE SEQUENCE [LARGE SCALE GENOMIC DNA]</scope>
    <source>
        <strain evidence="8">cv. Old Blush</strain>
    </source>
</reference>
<dbReference type="Gramene" id="PRQ27108">
    <property type="protein sequence ID" value="PRQ27108"/>
    <property type="gene ID" value="RchiOBHm_Chr6g0301801"/>
</dbReference>
<dbReference type="GO" id="GO:0005739">
    <property type="term" value="C:mitochondrion"/>
    <property type="evidence" value="ECO:0007669"/>
    <property type="project" value="UniProtKB-ARBA"/>
</dbReference>
<dbReference type="GO" id="GO:0009451">
    <property type="term" value="P:RNA modification"/>
    <property type="evidence" value="ECO:0007669"/>
    <property type="project" value="InterPro"/>
</dbReference>
<feature type="repeat" description="PPR" evidence="4">
    <location>
        <begin position="327"/>
        <end position="361"/>
    </location>
</feature>
<accession>A0A2P6PYU8</accession>
<evidence type="ECO:0000256" key="2">
    <source>
        <dbReference type="ARBA" id="ARBA00022737"/>
    </source>
</evidence>
<gene>
    <name evidence="7" type="ORF">RchiOBHm_Chr6g0301801</name>
</gene>
<dbReference type="AlphaFoldDB" id="A0A2P6PYU8"/>
<evidence type="ECO:0000256" key="4">
    <source>
        <dbReference type="PROSITE-ProRule" id="PRU00708"/>
    </source>
</evidence>
<evidence type="ECO:0000256" key="5">
    <source>
        <dbReference type="SAM" id="MobiDB-lite"/>
    </source>
</evidence>
<dbReference type="NCBIfam" id="TIGR00756">
    <property type="entry name" value="PPR"/>
    <property type="match status" value="9"/>
</dbReference>
<evidence type="ECO:0000256" key="3">
    <source>
        <dbReference type="ARBA" id="ARBA00061659"/>
    </source>
</evidence>
<dbReference type="EMBL" id="PDCK01000044">
    <property type="protein sequence ID" value="PRQ27108.1"/>
    <property type="molecule type" value="Genomic_DNA"/>
</dbReference>
<dbReference type="SUPFAM" id="SSF48452">
    <property type="entry name" value="TPR-like"/>
    <property type="match status" value="1"/>
</dbReference>
<dbReference type="OMA" id="RCLHHFK"/>
<keyword evidence="8" id="KW-1185">Reference proteome</keyword>
<proteinExistence type="inferred from homology"/>
<dbReference type="Gene3D" id="1.25.40.10">
    <property type="entry name" value="Tetratricopeptide repeat domain"/>
    <property type="match status" value="5"/>
</dbReference>
<dbReference type="Pfam" id="PF01535">
    <property type="entry name" value="PPR"/>
    <property type="match status" value="7"/>
</dbReference>
<feature type="domain" description="DYW" evidence="6">
    <location>
        <begin position="859"/>
        <end position="938"/>
    </location>
</feature>
<comment type="caution">
    <text evidence="7">The sequence shown here is derived from an EMBL/GenBank/DDBJ whole genome shotgun (WGS) entry which is preliminary data.</text>
</comment>
<feature type="repeat" description="PPR" evidence="4">
    <location>
        <begin position="362"/>
        <end position="396"/>
    </location>
</feature>
<dbReference type="InterPro" id="IPR046960">
    <property type="entry name" value="PPR_At4g14850-like_plant"/>
</dbReference>
<protein>
    <submittedName>
        <fullName evidence="7">Putative tetratricopeptide-like helical domain, DYW domain-containing protein</fullName>
    </submittedName>
</protein>
<dbReference type="PANTHER" id="PTHR47926">
    <property type="entry name" value="PENTATRICOPEPTIDE REPEAT-CONTAINING PROTEIN"/>
    <property type="match status" value="1"/>
</dbReference>
<dbReference type="InterPro" id="IPR011990">
    <property type="entry name" value="TPR-like_helical_dom_sf"/>
</dbReference>
<sequence>MNTIGQMLFHNPLTVQRVPQGSHTLQSPQSLLRSLRERSNLLQLHLPKMENFTLPCKSNPLIPIIPSKPGNPSDFSPRPTKPTITFSRKTRPNPPVDNLNLLCKNGQFTEAMAVLDSLAQSGSKVPPTTYMNLLECCIDTNSIQLGRKLHQNIDVVDEVNPFVETKLVSMYAKCGFLEDARKVFDGMRERNLYSWSAMIGACLRDRRWNEVVELFVLMVRDGVLPDYFLFPKVLQACGNCCDFEALKMIHSMVVRCNLSGTIHINNSLLAVYAKCGKLKWARKFFEKMEVRDGVTWNTIISGYCQNGENEEARRLIDAMIKQGIEPGLVTWNILISSFNKSGQCDVAMELMKKMENSGITPDVYTWTSMISGFAQNNRTNQALDLWKKMLLSGVQPNGITIASAISACTSLKSLTKGLEIYAFAVKMGLIDDVLIGNSLIDMFSKCGDLEAAEQIFTMISDKDVYTWNSMIGGYCQARYCGKAYELFMKMQESDVHPNAITYNVMITGYIQNGDADQAMDLFQMMERDGKVKRNTASWNSLIAGFAQLGEINEALRIFRKMQTFSVSPNSVTLLSILPACGSLVAMKKVKEIHCSVFRRNLESEVPVANSLIDTYAKSGNIEYSRTIFDRLSSKDIITWNSAISGYVLHGHPDIALDLFDQMKKLGLKPNRGTFASILYAYSLAGLVNEGTEALSSISEDYQIIPGPEHYSAIVDLYGRSGRLQAAMGFIEDMPIEPDSSVWAALLTACRIHGNLGLAIHAGERLIDLEPANVLIQQFLLQAYALSGKPDDTSKLRRFGKENATIKRSLGQCWMEVKNTVHTFVAGDRSKLCSKYVNSWLQDIAEKAKGPGFRCALGVEDEEEGISMVHSEKLALAFALIGSPSLPKSIRIVKNLRMCGDCHRTAKYISMAFGCDIYLSDSKSLHHFSNGRCSCGDYW</sequence>
<dbReference type="Proteomes" id="UP000238479">
    <property type="component" value="Chromosome 6"/>
</dbReference>
<dbReference type="FunFam" id="1.25.40.10:FF:000205">
    <property type="entry name" value="Pentatricopeptide repeat-containing protein, mitochondrial"/>
    <property type="match status" value="1"/>
</dbReference>
<evidence type="ECO:0000259" key="6">
    <source>
        <dbReference type="Pfam" id="PF14432"/>
    </source>
</evidence>
<name>A0A2P6PYU8_ROSCH</name>
<feature type="repeat" description="PPR" evidence="4">
    <location>
        <begin position="292"/>
        <end position="326"/>
    </location>
</feature>
<dbReference type="InterPro" id="IPR002885">
    <property type="entry name" value="PPR_rpt"/>
</dbReference>
<dbReference type="InterPro" id="IPR032867">
    <property type="entry name" value="DYW_dom"/>
</dbReference>
<evidence type="ECO:0000256" key="1">
    <source>
        <dbReference type="ARBA" id="ARBA00006643"/>
    </source>
</evidence>
<dbReference type="OrthoDB" id="185373at2759"/>
<feature type="repeat" description="PPR" evidence="4">
    <location>
        <begin position="498"/>
        <end position="532"/>
    </location>
</feature>
<feature type="repeat" description="PPR" evidence="4">
    <location>
        <begin position="463"/>
        <end position="497"/>
    </location>
</feature>
<dbReference type="Pfam" id="PF14432">
    <property type="entry name" value="DYW_deaminase"/>
    <property type="match status" value="1"/>
</dbReference>
<dbReference type="GO" id="GO:0008270">
    <property type="term" value="F:zinc ion binding"/>
    <property type="evidence" value="ECO:0007669"/>
    <property type="project" value="InterPro"/>
</dbReference>
<keyword evidence="2" id="KW-0677">Repeat</keyword>
<dbReference type="PROSITE" id="PS51375">
    <property type="entry name" value="PPR"/>
    <property type="match status" value="9"/>
</dbReference>
<comment type="similarity">
    <text evidence="1">Belongs to the PPR family. PCMP-H subfamily.</text>
</comment>
<feature type="repeat" description="PPR" evidence="4">
    <location>
        <begin position="534"/>
        <end position="568"/>
    </location>
</feature>
<evidence type="ECO:0000313" key="7">
    <source>
        <dbReference type="EMBL" id="PRQ27108.1"/>
    </source>
</evidence>
<feature type="repeat" description="PPR" evidence="4">
    <location>
        <begin position="160"/>
        <end position="190"/>
    </location>
</feature>
<evidence type="ECO:0000313" key="8">
    <source>
        <dbReference type="Proteomes" id="UP000238479"/>
    </source>
</evidence>
<dbReference type="GO" id="GO:0003729">
    <property type="term" value="F:mRNA binding"/>
    <property type="evidence" value="ECO:0007669"/>
    <property type="project" value="EnsemblPlants"/>
</dbReference>
<dbReference type="FunFam" id="1.25.40.10:FF:000158">
    <property type="entry name" value="pentatricopeptide repeat-containing protein At2g33680"/>
    <property type="match status" value="1"/>
</dbReference>
<organism evidence="7 8">
    <name type="scientific">Rosa chinensis</name>
    <name type="common">China rose</name>
    <dbReference type="NCBI Taxonomy" id="74649"/>
    <lineage>
        <taxon>Eukaryota</taxon>
        <taxon>Viridiplantae</taxon>
        <taxon>Streptophyta</taxon>
        <taxon>Embryophyta</taxon>
        <taxon>Tracheophyta</taxon>
        <taxon>Spermatophyta</taxon>
        <taxon>Magnoliopsida</taxon>
        <taxon>eudicotyledons</taxon>
        <taxon>Gunneridae</taxon>
        <taxon>Pentapetalae</taxon>
        <taxon>rosids</taxon>
        <taxon>fabids</taxon>
        <taxon>Rosales</taxon>
        <taxon>Rosaceae</taxon>
        <taxon>Rosoideae</taxon>
        <taxon>Rosoideae incertae sedis</taxon>
        <taxon>Rosa</taxon>
    </lineage>
</organism>
<feature type="region of interest" description="Disordered" evidence="5">
    <location>
        <begin position="67"/>
        <end position="91"/>
    </location>
</feature>
<comment type="similarity">
    <text evidence="3">Belongs to the PPR family. PCMP-E subfamily.</text>
</comment>
<feature type="repeat" description="PPR" evidence="4">
    <location>
        <begin position="191"/>
        <end position="225"/>
    </location>
</feature>
<dbReference type="Pfam" id="PF13041">
    <property type="entry name" value="PPR_2"/>
    <property type="match status" value="4"/>
</dbReference>
<feature type="repeat" description="PPR" evidence="4">
    <location>
        <begin position="635"/>
        <end position="669"/>
    </location>
</feature>
<dbReference type="FunFam" id="1.25.40.10:FF:000380">
    <property type="entry name" value="Pentatricopeptide repeat-containing protein, chloroplastic"/>
    <property type="match status" value="1"/>
</dbReference>